<gene>
    <name evidence="1" type="ORF">BU676_08700</name>
</gene>
<sequence length="98" mass="11236">MIARSIPTSFYKSTKWIKCKNSYMAKQNYICERCGAPASICHHKVYLNAENYKNPYVSLNHDHLEALCQTCHNQEHFGSIAIGEGLQFDEKGNIIKIK</sequence>
<evidence type="ECO:0000313" key="1">
    <source>
        <dbReference type="EMBL" id="PTG69080.1"/>
    </source>
</evidence>
<reference evidence="1 2" key="1">
    <citation type="journal article" date="2016" name="Front. Microbiol.">
        <title>Comprehensive Phylogenetic Analysis of Bovine Non-aureus Staphylococci Species Based on Whole-Genome Sequencing.</title>
        <authorList>
            <person name="Naushad S."/>
            <person name="Barkema H.W."/>
            <person name="Luby C."/>
            <person name="Condas L.A."/>
            <person name="Nobrega D.B."/>
            <person name="Carson D.A."/>
            <person name="De Buck J."/>
        </authorList>
    </citation>
    <scope>NUCLEOTIDE SEQUENCE [LARGE SCALE GENOMIC DNA]</scope>
    <source>
        <strain evidence="1 2">SNUC 1363</strain>
    </source>
</reference>
<dbReference type="GO" id="GO:0004519">
    <property type="term" value="F:endonuclease activity"/>
    <property type="evidence" value="ECO:0007669"/>
    <property type="project" value="UniProtKB-KW"/>
</dbReference>
<dbReference type="Proteomes" id="UP000242008">
    <property type="component" value="Unassembled WGS sequence"/>
</dbReference>
<keyword evidence="1" id="KW-0540">Nuclease</keyword>
<comment type="caution">
    <text evidence="1">The sequence shown here is derived from an EMBL/GenBank/DDBJ whole genome shotgun (WGS) entry which is preliminary data.</text>
</comment>
<keyword evidence="1" id="KW-0255">Endonuclease</keyword>
<evidence type="ECO:0000313" key="2">
    <source>
        <dbReference type="Proteomes" id="UP000242008"/>
    </source>
</evidence>
<organism evidence="1 2">
    <name type="scientific">Staphylococcus chromogenes</name>
    <name type="common">Staphylococcus hyicus subsp. chromogenes</name>
    <dbReference type="NCBI Taxonomy" id="46126"/>
    <lineage>
        <taxon>Bacteria</taxon>
        <taxon>Bacillati</taxon>
        <taxon>Bacillota</taxon>
        <taxon>Bacilli</taxon>
        <taxon>Bacillales</taxon>
        <taxon>Staphylococcaceae</taxon>
        <taxon>Staphylococcus</taxon>
    </lineage>
</organism>
<protein>
    <submittedName>
        <fullName evidence="1">HNH endonuclease</fullName>
    </submittedName>
</protein>
<dbReference type="EMBL" id="PZAO01000021">
    <property type="protein sequence ID" value="PTG69080.1"/>
    <property type="molecule type" value="Genomic_DNA"/>
</dbReference>
<proteinExistence type="predicted"/>
<keyword evidence="2" id="KW-1185">Reference proteome</keyword>
<accession>A0ABX5I844</accession>
<name>A0ABX5I844_STACR</name>
<keyword evidence="1" id="KW-0378">Hydrolase</keyword>